<proteinExistence type="predicted"/>
<dbReference type="CDD" id="cd01029">
    <property type="entry name" value="TOPRIM_primases"/>
    <property type="match status" value="1"/>
</dbReference>
<evidence type="ECO:0000256" key="1">
    <source>
        <dbReference type="ARBA" id="ARBA00022801"/>
    </source>
</evidence>
<dbReference type="RefSeq" id="WP_349144864.1">
    <property type="nucleotide sequence ID" value="NZ_JBBMFC010000024.1"/>
</dbReference>
<dbReference type="Gene3D" id="3.40.1360.10">
    <property type="match status" value="1"/>
</dbReference>
<sequence>MTDSEVYESNLQHFSIFKRYGDKAQCRCPAHDDKQASLTITRGRKCTLFHCHAGCTLDNVLAAAGLDKKDTFYNSDQQRVSWQMYVEGKEKRKIEAVYNYVSCNGSYAFTKIRLEGKKILYGRLENNRFSYGLPRDKPRKSYRAIYGDLNAIQKAVQTSQPVFIPEGEKDVDTLIKQGYIAFTYGSVHDWQSEFSELLKGADVIILADNDEPGRTVSNTILKDIQPVAKSAKIIVPVPDIPKADVSDYFQAGHTKQEFEQLINTVTKNRMEGSTERQKAQNKPLEDVLRDLHAEQFEASDKGFGRLFATVFKDVHRYNPSRRDFMLYDGSRWIDDTEGLAARSAAKDLSDALVRYAVTVDVDGKYLRAVTPLCNIRNRNNMLQDSRDITFFTNEDLDVNDCLLNVQNGTLDLSADKPVFLEHKPEMLLSKICNVSYAPAAICPEWNKFLEQIMQGDKEKIQYLQNDIVNIG</sequence>
<dbReference type="PANTHER" id="PTHR35372">
    <property type="entry name" value="ATP BINDING PROTEIN-RELATED"/>
    <property type="match status" value="1"/>
</dbReference>
<organism evidence="3 4">
    <name type="scientific">Hominiventricola aquisgranensis</name>
    <dbReference type="NCBI Taxonomy" id="3133164"/>
    <lineage>
        <taxon>Bacteria</taxon>
        <taxon>Bacillati</taxon>
        <taxon>Bacillota</taxon>
        <taxon>Clostridia</taxon>
        <taxon>Lachnospirales</taxon>
        <taxon>Lachnospiraceae</taxon>
        <taxon>Hominiventricola</taxon>
    </lineage>
</organism>
<dbReference type="Pfam" id="PF08706">
    <property type="entry name" value="D5_N"/>
    <property type="match status" value="1"/>
</dbReference>
<keyword evidence="1" id="KW-0378">Hydrolase</keyword>
<evidence type="ECO:0000259" key="2">
    <source>
        <dbReference type="SMART" id="SM00885"/>
    </source>
</evidence>
<protein>
    <recommendedName>
        <fullName evidence="2">Bacteriophage/plasmid primase P4 C-terminal domain-containing protein</fullName>
    </recommendedName>
</protein>
<dbReference type="Proteomes" id="UP001470288">
    <property type="component" value="Unassembled WGS sequence"/>
</dbReference>
<dbReference type="InterPro" id="IPR036977">
    <property type="entry name" value="DNA_primase_Znf_CHC2"/>
</dbReference>
<comment type="caution">
    <text evidence="3">The sequence shown here is derived from an EMBL/GenBank/DDBJ whole genome shotgun (WGS) entry which is preliminary data.</text>
</comment>
<evidence type="ECO:0000313" key="4">
    <source>
        <dbReference type="Proteomes" id="UP001470288"/>
    </source>
</evidence>
<dbReference type="SUPFAM" id="SSF57783">
    <property type="entry name" value="Zinc beta-ribbon"/>
    <property type="match status" value="1"/>
</dbReference>
<reference evidence="3 4" key="1">
    <citation type="submission" date="2024-03" db="EMBL/GenBank/DDBJ databases">
        <title>Human intestinal bacterial collection.</title>
        <authorList>
            <person name="Pauvert C."/>
            <person name="Hitch T.C.A."/>
            <person name="Clavel T."/>
        </authorList>
    </citation>
    <scope>NUCLEOTIDE SEQUENCE [LARGE SCALE GENOMIC DNA]</scope>
    <source>
        <strain evidence="3 4">CLA-AA-H78B</strain>
    </source>
</reference>
<dbReference type="PANTHER" id="PTHR35372:SF2">
    <property type="entry name" value="SF3 HELICASE DOMAIN-CONTAINING PROTEIN"/>
    <property type="match status" value="1"/>
</dbReference>
<name>A0ABV1I394_9FIRM</name>
<keyword evidence="4" id="KW-1185">Reference proteome</keyword>
<dbReference type="SMART" id="SM00885">
    <property type="entry name" value="D5_N"/>
    <property type="match status" value="1"/>
</dbReference>
<dbReference type="InterPro" id="IPR014818">
    <property type="entry name" value="Phage/plasmid_primase_P4_C"/>
</dbReference>
<dbReference type="EMBL" id="JBBMFC010000024">
    <property type="protein sequence ID" value="MEQ2579668.1"/>
    <property type="molecule type" value="Genomic_DNA"/>
</dbReference>
<feature type="domain" description="Bacteriophage/plasmid primase P4 C-terminal" evidence="2">
    <location>
        <begin position="304"/>
        <end position="454"/>
    </location>
</feature>
<dbReference type="Gene3D" id="3.90.580.10">
    <property type="entry name" value="Zinc finger, CHC2-type domain"/>
    <property type="match status" value="1"/>
</dbReference>
<evidence type="ECO:0000313" key="3">
    <source>
        <dbReference type="EMBL" id="MEQ2579668.1"/>
    </source>
</evidence>
<dbReference type="InterPro" id="IPR034154">
    <property type="entry name" value="TOPRIM_DnaG/twinkle"/>
</dbReference>
<gene>
    <name evidence="3" type="ORF">WMO62_12695</name>
</gene>
<dbReference type="InterPro" id="IPR051620">
    <property type="entry name" value="ORF904-like_C"/>
</dbReference>
<accession>A0ABV1I394</accession>